<dbReference type="STRING" id="75913.A0A0K0FZV4"/>
<organism evidence="5 6">
    <name type="scientific">Strongyloides venezuelensis</name>
    <name type="common">Threadworm</name>
    <dbReference type="NCBI Taxonomy" id="75913"/>
    <lineage>
        <taxon>Eukaryota</taxon>
        <taxon>Metazoa</taxon>
        <taxon>Ecdysozoa</taxon>
        <taxon>Nematoda</taxon>
        <taxon>Chromadorea</taxon>
        <taxon>Rhabditida</taxon>
        <taxon>Tylenchina</taxon>
        <taxon>Panagrolaimomorpha</taxon>
        <taxon>Strongyloidoidea</taxon>
        <taxon>Strongyloididae</taxon>
        <taxon>Strongyloides</taxon>
    </lineage>
</organism>
<feature type="region of interest" description="Disordered" evidence="3">
    <location>
        <begin position="314"/>
        <end position="349"/>
    </location>
</feature>
<dbReference type="PANTHER" id="PTHR14167:SF92">
    <property type="entry name" value="CIN85 AND CD2AP RELATED, ISOFORM J"/>
    <property type="match status" value="1"/>
</dbReference>
<dbReference type="Pfam" id="PF00018">
    <property type="entry name" value="SH3_1"/>
    <property type="match status" value="1"/>
</dbReference>
<feature type="compositionally biased region" description="Basic and acidic residues" evidence="3">
    <location>
        <begin position="460"/>
        <end position="469"/>
    </location>
</feature>
<feature type="compositionally biased region" description="Low complexity" evidence="3">
    <location>
        <begin position="319"/>
        <end position="332"/>
    </location>
</feature>
<dbReference type="PANTHER" id="PTHR14167">
    <property type="entry name" value="SH3 DOMAIN-CONTAINING"/>
    <property type="match status" value="1"/>
</dbReference>
<keyword evidence="5" id="KW-1185">Reference proteome</keyword>
<dbReference type="GO" id="GO:0016477">
    <property type="term" value="P:cell migration"/>
    <property type="evidence" value="ECO:0007669"/>
    <property type="project" value="TreeGrafter"/>
</dbReference>
<dbReference type="PRINTS" id="PR00452">
    <property type="entry name" value="SH3DOMAIN"/>
</dbReference>
<dbReference type="InterPro" id="IPR036028">
    <property type="entry name" value="SH3-like_dom_sf"/>
</dbReference>
<dbReference type="GO" id="GO:0007015">
    <property type="term" value="P:actin filament organization"/>
    <property type="evidence" value="ECO:0007669"/>
    <property type="project" value="TreeGrafter"/>
</dbReference>
<reference evidence="6" key="2">
    <citation type="submission" date="2015-08" db="UniProtKB">
        <authorList>
            <consortium name="WormBaseParasite"/>
        </authorList>
    </citation>
    <scope>IDENTIFICATION</scope>
</reference>
<feature type="domain" description="SH3" evidence="4">
    <location>
        <begin position="41"/>
        <end position="101"/>
    </location>
</feature>
<evidence type="ECO:0000259" key="4">
    <source>
        <dbReference type="PROSITE" id="PS50002"/>
    </source>
</evidence>
<dbReference type="WBParaSite" id="SVE_1798400.1">
    <property type="protein sequence ID" value="SVE_1798400.1"/>
    <property type="gene ID" value="SVE_1798400"/>
</dbReference>
<proteinExistence type="predicted"/>
<dbReference type="AlphaFoldDB" id="A0A0K0FZV4"/>
<dbReference type="Gene3D" id="2.30.30.40">
    <property type="entry name" value="SH3 Domains"/>
    <property type="match status" value="2"/>
</dbReference>
<evidence type="ECO:0000313" key="6">
    <source>
        <dbReference type="WBParaSite" id="SVE_1798400.1"/>
    </source>
</evidence>
<name>A0A0K0FZV4_STRVS</name>
<evidence type="ECO:0000256" key="2">
    <source>
        <dbReference type="PROSITE-ProRule" id="PRU00192"/>
    </source>
</evidence>
<feature type="compositionally biased region" description="Polar residues" evidence="3">
    <location>
        <begin position="470"/>
        <end position="486"/>
    </location>
</feature>
<reference evidence="5" key="1">
    <citation type="submission" date="2014-07" db="EMBL/GenBank/DDBJ databases">
        <authorList>
            <person name="Martin A.A"/>
            <person name="De Silva N."/>
        </authorList>
    </citation>
    <scope>NUCLEOTIDE SEQUENCE</scope>
</reference>
<dbReference type="InterPro" id="IPR050384">
    <property type="entry name" value="Endophilin_SH3RF"/>
</dbReference>
<feature type="domain" description="SH3" evidence="4">
    <location>
        <begin position="132"/>
        <end position="195"/>
    </location>
</feature>
<feature type="compositionally biased region" description="Polar residues" evidence="3">
    <location>
        <begin position="333"/>
        <end position="345"/>
    </location>
</feature>
<feature type="region of interest" description="Disordered" evidence="3">
    <location>
        <begin position="386"/>
        <end position="406"/>
    </location>
</feature>
<keyword evidence="1 2" id="KW-0728">SH3 domain</keyword>
<evidence type="ECO:0000256" key="1">
    <source>
        <dbReference type="ARBA" id="ARBA00022443"/>
    </source>
</evidence>
<evidence type="ECO:0000256" key="3">
    <source>
        <dbReference type="SAM" id="MobiDB-lite"/>
    </source>
</evidence>
<feature type="region of interest" description="Disordered" evidence="3">
    <location>
        <begin position="457"/>
        <end position="511"/>
    </location>
</feature>
<dbReference type="SUPFAM" id="SSF50044">
    <property type="entry name" value="SH3-domain"/>
    <property type="match status" value="2"/>
</dbReference>
<dbReference type="Pfam" id="PF14604">
    <property type="entry name" value="SH3_9"/>
    <property type="match status" value="1"/>
</dbReference>
<accession>A0A0K0FZV4</accession>
<protein>
    <submittedName>
        <fullName evidence="6">BcDNA.GH03163 (inferred by orthology to a D. melanogaster protein)</fullName>
    </submittedName>
</protein>
<evidence type="ECO:0000313" key="5">
    <source>
        <dbReference type="Proteomes" id="UP000035680"/>
    </source>
</evidence>
<sequence length="538" mass="58878">MNGGKVQDMINRISQIDVHDSPTNKSNIGWKHSSTNKSSDSFPYDAVVRYSYIPQENDELSLTPGEIIKVLDKGEDNGWLYGSINGVKGVFPDSYIEKISDIQENIDYKRRTPSESGSTTSSNHYNNISIENEMDIALVAFDYTASREDELTLKKGDKIQILDRNNIEEGWFKGKHLITNRIGVFPANFTKYREQPTNDVVIAHRKPPMPAPNSSSPAVIPPALPQKPKSVSTLVTQLNSSSSMTSLPTSSLSTITQQQNMTTSSNISNATTMTTTQDNSNAILNTTNGCMNNSSNVSRCLSPSKDINNQSLNADCIQSSNNNNKSPDNISNMSHSSGSKMNRISSPLDGVSVADRRNLIGSKLKFDPMNAGRFSLGGGMMTSLNTTLGHDQSSDGTLPSPGGAKYHESLPEEGGLFDSKPTAKLIGPTVNRIKPVGKRPPSAMFIKNRYTAIEESNTSEIDRKSDKSVSHTPTNLSTSSIGSASLDNKVILRNKSPTPPQSNSDGYVTRKEYNEKVNQLLNEIESLKSRIKDLEMRK</sequence>
<dbReference type="InterPro" id="IPR001452">
    <property type="entry name" value="SH3_domain"/>
</dbReference>
<feature type="compositionally biased region" description="Polar residues" evidence="3">
    <location>
        <begin position="386"/>
        <end position="397"/>
    </location>
</feature>
<dbReference type="PROSITE" id="PS50002">
    <property type="entry name" value="SH3"/>
    <property type="match status" value="2"/>
</dbReference>
<dbReference type="Proteomes" id="UP000035680">
    <property type="component" value="Unassembled WGS sequence"/>
</dbReference>
<dbReference type="SMART" id="SM00326">
    <property type="entry name" value="SH3"/>
    <property type="match status" value="2"/>
</dbReference>